<keyword evidence="2" id="KW-1185">Reference proteome</keyword>
<evidence type="ECO:0000313" key="2">
    <source>
        <dbReference type="Proteomes" id="UP000245753"/>
    </source>
</evidence>
<protein>
    <submittedName>
        <fullName evidence="1">Uncharacterized protein</fullName>
    </submittedName>
</protein>
<reference evidence="1 2" key="1">
    <citation type="journal article" date="2018" name="Int. J. Syst. Evol. Microbiol.">
        <title>Bifidobacterium catulorum sp. nov., a novel taxon from the faeces of the baby common marmoset (Callithrix jacchus).</title>
        <authorList>
            <person name="Modesto M."/>
            <person name="Michelini S."/>
            <person name="Oki K."/>
            <person name="Biavati B."/>
            <person name="Watanabe K."/>
            <person name="Mattarelli P."/>
        </authorList>
    </citation>
    <scope>NUCLEOTIDE SEQUENCE [LARGE SCALE GENOMIC DNA]</scope>
    <source>
        <strain evidence="1 2">MRM 8.19</strain>
    </source>
</reference>
<accession>A0A2U2MUD9</accession>
<dbReference type="Proteomes" id="UP000245753">
    <property type="component" value="Unassembled WGS sequence"/>
</dbReference>
<organism evidence="1 2">
    <name type="scientific">Bifidobacterium catulorum</name>
    <dbReference type="NCBI Taxonomy" id="1630173"/>
    <lineage>
        <taxon>Bacteria</taxon>
        <taxon>Bacillati</taxon>
        <taxon>Actinomycetota</taxon>
        <taxon>Actinomycetes</taxon>
        <taxon>Bifidobacteriales</taxon>
        <taxon>Bifidobacteriaceae</taxon>
        <taxon>Bifidobacterium</taxon>
    </lineage>
</organism>
<dbReference type="AlphaFoldDB" id="A0A2U2MUD9"/>
<gene>
    <name evidence="1" type="ORF">DF200_02415</name>
</gene>
<name>A0A2U2MUD9_9BIFI</name>
<dbReference type="OrthoDB" id="102178at2"/>
<proteinExistence type="predicted"/>
<comment type="caution">
    <text evidence="1">The sequence shown here is derived from an EMBL/GenBank/DDBJ whole genome shotgun (WGS) entry which is preliminary data.</text>
</comment>
<dbReference type="EMBL" id="QFFN01000003">
    <property type="protein sequence ID" value="PWG60469.1"/>
    <property type="molecule type" value="Genomic_DNA"/>
</dbReference>
<evidence type="ECO:0000313" key="1">
    <source>
        <dbReference type="EMBL" id="PWG60469.1"/>
    </source>
</evidence>
<sequence>MGGVHFSLTVDDGAGTCIQLAEAEFVRRADGAAPQLTVCRPPNLLSMYRTVGAMVAENMAEAFRADDEPDDKTVLLRDYAPDRKETR</sequence>
<dbReference type="RefSeq" id="WP_109136697.1">
    <property type="nucleotide sequence ID" value="NZ_QFFN01000003.1"/>
</dbReference>